<dbReference type="EMBL" id="JADPVI010000003">
    <property type="protein sequence ID" value="MBF8458029.1"/>
    <property type="molecule type" value="Genomic_DNA"/>
</dbReference>
<organism evidence="1 2">
    <name type="scientific">Kaistella gelatinilytica</name>
    <dbReference type="NCBI Taxonomy" id="2787636"/>
    <lineage>
        <taxon>Bacteria</taxon>
        <taxon>Pseudomonadati</taxon>
        <taxon>Bacteroidota</taxon>
        <taxon>Flavobacteriia</taxon>
        <taxon>Flavobacteriales</taxon>
        <taxon>Weeksellaceae</taxon>
        <taxon>Chryseobacterium group</taxon>
        <taxon>Kaistella</taxon>
    </lineage>
</organism>
<keyword evidence="2" id="KW-1185">Reference proteome</keyword>
<evidence type="ECO:0000313" key="2">
    <source>
        <dbReference type="Proteomes" id="UP000660070"/>
    </source>
</evidence>
<name>A0ABS0FE83_9FLAO</name>
<protein>
    <submittedName>
        <fullName evidence="1">Uncharacterized protein</fullName>
    </submittedName>
</protein>
<proteinExistence type="predicted"/>
<gene>
    <name evidence="1" type="ORF">IV494_12655</name>
</gene>
<accession>A0ABS0FE83</accession>
<sequence length="162" mass="18993">MLYLQRLVNKSPRQQKYPTVSRKSMKAFVKLIFILLSIQNYCQNTSTSYCFESKENDGIRTKLQIEVFPNRNYIWKSQNFSSPNYGKIEKKENQESGVIIQRDGKLYLGKNDSEPNSEFPIKMTKTKLIILGLKKVKKFLSNKYEYKLVNGIIFRKNNCGNN</sequence>
<evidence type="ECO:0000313" key="1">
    <source>
        <dbReference type="EMBL" id="MBF8458029.1"/>
    </source>
</evidence>
<reference evidence="1 2" key="1">
    <citation type="submission" date="2020-11" db="EMBL/GenBank/DDBJ databases">
        <title>Kaistella gelatinilytica sp. nov., a flavobacterium isolated from Antarctic Soil.</title>
        <authorList>
            <person name="Li J."/>
        </authorList>
    </citation>
    <scope>NUCLEOTIDE SEQUENCE [LARGE SCALE GENOMIC DNA]</scope>
    <source>
        <strain evidence="1 2">G5-32</strain>
    </source>
</reference>
<dbReference type="RefSeq" id="WP_196080493.1">
    <property type="nucleotide sequence ID" value="NZ_JADPVI010000003.1"/>
</dbReference>
<dbReference type="Proteomes" id="UP000660070">
    <property type="component" value="Unassembled WGS sequence"/>
</dbReference>
<comment type="caution">
    <text evidence="1">The sequence shown here is derived from an EMBL/GenBank/DDBJ whole genome shotgun (WGS) entry which is preliminary data.</text>
</comment>